<proteinExistence type="predicted"/>
<feature type="disulfide bond" evidence="1">
    <location>
        <begin position="42"/>
        <end position="51"/>
    </location>
</feature>
<dbReference type="STRING" id="137246.A0A401TNI2"/>
<sequence>MPACRCPNGFTGANCWKRVCDGYCKNGVPCTVNSGNQPNCRCPDGIDGERCQYRRENTVQLSLSVCV</sequence>
<dbReference type="PROSITE" id="PS50026">
    <property type="entry name" value="EGF_3"/>
    <property type="match status" value="1"/>
</dbReference>
<feature type="disulfide bond" evidence="1">
    <location>
        <begin position="20"/>
        <end position="30"/>
    </location>
</feature>
<comment type="caution">
    <text evidence="1">Lacks conserved residue(s) required for the propagation of feature annotation.</text>
</comment>
<dbReference type="Gene3D" id="2.10.25.10">
    <property type="entry name" value="Laminin"/>
    <property type="match status" value="1"/>
</dbReference>
<keyword evidence="1" id="KW-0245">EGF-like domain</keyword>
<dbReference type="Proteomes" id="UP000287033">
    <property type="component" value="Unassembled WGS sequence"/>
</dbReference>
<gene>
    <name evidence="3" type="ORF">chiPu_0028029</name>
</gene>
<keyword evidence="4" id="KW-1185">Reference proteome</keyword>
<evidence type="ECO:0000256" key="1">
    <source>
        <dbReference type="PROSITE-ProRule" id="PRU00076"/>
    </source>
</evidence>
<name>A0A401TNI2_CHIPU</name>
<evidence type="ECO:0000313" key="4">
    <source>
        <dbReference type="Proteomes" id="UP000287033"/>
    </source>
</evidence>
<comment type="caution">
    <text evidence="3">The sequence shown here is derived from an EMBL/GenBank/DDBJ whole genome shotgun (WGS) entry which is preliminary data.</text>
</comment>
<reference evidence="3 4" key="1">
    <citation type="journal article" date="2018" name="Nat. Ecol. Evol.">
        <title>Shark genomes provide insights into elasmobranch evolution and the origin of vertebrates.</title>
        <authorList>
            <person name="Hara Y"/>
            <person name="Yamaguchi K"/>
            <person name="Onimaru K"/>
            <person name="Kadota M"/>
            <person name="Koyanagi M"/>
            <person name="Keeley SD"/>
            <person name="Tatsumi K"/>
            <person name="Tanaka K"/>
            <person name="Motone F"/>
            <person name="Kageyama Y"/>
            <person name="Nozu R"/>
            <person name="Adachi N"/>
            <person name="Nishimura O"/>
            <person name="Nakagawa R"/>
            <person name="Tanegashima C"/>
            <person name="Kiyatake I"/>
            <person name="Matsumoto R"/>
            <person name="Murakumo K"/>
            <person name="Nishida K"/>
            <person name="Terakita A"/>
            <person name="Kuratani S"/>
            <person name="Sato K"/>
            <person name="Hyodo S Kuraku.S."/>
        </authorList>
    </citation>
    <scope>NUCLEOTIDE SEQUENCE [LARGE SCALE GENOMIC DNA]</scope>
</reference>
<organism evidence="3 4">
    <name type="scientific">Chiloscyllium punctatum</name>
    <name type="common">Brownbanded bambooshark</name>
    <name type="synonym">Hemiscyllium punctatum</name>
    <dbReference type="NCBI Taxonomy" id="137246"/>
    <lineage>
        <taxon>Eukaryota</taxon>
        <taxon>Metazoa</taxon>
        <taxon>Chordata</taxon>
        <taxon>Craniata</taxon>
        <taxon>Vertebrata</taxon>
        <taxon>Chondrichthyes</taxon>
        <taxon>Elasmobranchii</taxon>
        <taxon>Galeomorphii</taxon>
        <taxon>Galeoidea</taxon>
        <taxon>Orectolobiformes</taxon>
        <taxon>Hemiscylliidae</taxon>
        <taxon>Chiloscyllium</taxon>
    </lineage>
</organism>
<accession>A0A401TNI2</accession>
<dbReference type="SUPFAM" id="SSF57196">
    <property type="entry name" value="EGF/Laminin"/>
    <property type="match status" value="1"/>
</dbReference>
<keyword evidence="1" id="KW-1015">Disulfide bond</keyword>
<dbReference type="OrthoDB" id="382013at2759"/>
<protein>
    <recommendedName>
        <fullName evidence="2">EGF-like domain-containing protein</fullName>
    </recommendedName>
</protein>
<dbReference type="PROSITE" id="PS00022">
    <property type="entry name" value="EGF_1"/>
    <property type="match status" value="1"/>
</dbReference>
<evidence type="ECO:0000313" key="3">
    <source>
        <dbReference type="EMBL" id="GCC44240.1"/>
    </source>
</evidence>
<dbReference type="AlphaFoldDB" id="A0A401TNI2"/>
<dbReference type="EMBL" id="BEZZ01120800">
    <property type="protein sequence ID" value="GCC44240.1"/>
    <property type="molecule type" value="Genomic_DNA"/>
</dbReference>
<evidence type="ECO:0000259" key="2">
    <source>
        <dbReference type="PROSITE" id="PS50026"/>
    </source>
</evidence>
<dbReference type="InterPro" id="IPR000742">
    <property type="entry name" value="EGF"/>
</dbReference>
<feature type="domain" description="EGF-like" evidence="2">
    <location>
        <begin position="16"/>
        <end position="52"/>
    </location>
</feature>